<dbReference type="STRING" id="1220924.W2RWL9"/>
<dbReference type="FunCoup" id="W2RWL9">
    <property type="interactions" value="207"/>
</dbReference>
<dbReference type="GO" id="GO:0005525">
    <property type="term" value="F:GTP binding"/>
    <property type="evidence" value="ECO:0007669"/>
    <property type="project" value="UniProtKB-KW"/>
</dbReference>
<dbReference type="FunFam" id="3.40.50.300:FF:000631">
    <property type="entry name" value="Ras small monomeric GTPase"/>
    <property type="match status" value="1"/>
</dbReference>
<evidence type="ECO:0000256" key="9">
    <source>
        <dbReference type="ARBA" id="ARBA00023136"/>
    </source>
</evidence>
<organism evidence="15 16">
    <name type="scientific">Cyphellophora europaea (strain CBS 101466)</name>
    <name type="common">Phialophora europaea</name>
    <dbReference type="NCBI Taxonomy" id="1220924"/>
    <lineage>
        <taxon>Eukaryota</taxon>
        <taxon>Fungi</taxon>
        <taxon>Dikarya</taxon>
        <taxon>Ascomycota</taxon>
        <taxon>Pezizomycotina</taxon>
        <taxon>Eurotiomycetes</taxon>
        <taxon>Chaetothyriomycetidae</taxon>
        <taxon>Chaetothyriales</taxon>
        <taxon>Cyphellophoraceae</taxon>
        <taxon>Cyphellophora</taxon>
    </lineage>
</organism>
<dbReference type="RefSeq" id="XP_008717021.1">
    <property type="nucleotide sequence ID" value="XM_008718799.1"/>
</dbReference>
<feature type="region of interest" description="Disordered" evidence="14">
    <location>
        <begin position="195"/>
        <end position="226"/>
    </location>
</feature>
<dbReference type="GO" id="GO:2000114">
    <property type="term" value="P:regulation of establishment of cell polarity"/>
    <property type="evidence" value="ECO:0007669"/>
    <property type="project" value="EnsemblFungi"/>
</dbReference>
<dbReference type="EC" id="3.6.5.2" evidence="3"/>
<dbReference type="GO" id="GO:0032507">
    <property type="term" value="P:maintenance of protein location in cell"/>
    <property type="evidence" value="ECO:0007669"/>
    <property type="project" value="EnsemblFungi"/>
</dbReference>
<dbReference type="GO" id="GO:0000755">
    <property type="term" value="P:cytogamy"/>
    <property type="evidence" value="ECO:0007669"/>
    <property type="project" value="EnsemblFungi"/>
</dbReference>
<dbReference type="GeneID" id="19971793"/>
<comment type="subcellular location">
    <subcellularLocation>
        <location evidence="1">Cell membrane</location>
        <topology evidence="1">Lipid-anchor</topology>
        <orientation evidence="1">Cytoplasmic side</orientation>
    </subcellularLocation>
</comment>
<evidence type="ECO:0000256" key="6">
    <source>
        <dbReference type="ARBA" id="ARBA00022741"/>
    </source>
</evidence>
<keyword evidence="9" id="KW-0472">Membrane</keyword>
<evidence type="ECO:0000313" key="16">
    <source>
        <dbReference type="Proteomes" id="UP000030752"/>
    </source>
</evidence>
<protein>
    <recommendedName>
        <fullName evidence="13">Ras-related protein RSR1</fullName>
        <ecNumber evidence="3">3.6.5.2</ecNumber>
    </recommendedName>
</protein>
<dbReference type="NCBIfam" id="TIGR00231">
    <property type="entry name" value="small_GTP"/>
    <property type="match status" value="1"/>
</dbReference>
<dbReference type="InterPro" id="IPR027417">
    <property type="entry name" value="P-loop_NTPase"/>
</dbReference>
<dbReference type="GO" id="GO:0005935">
    <property type="term" value="C:cellular bud neck"/>
    <property type="evidence" value="ECO:0007669"/>
    <property type="project" value="EnsemblFungi"/>
</dbReference>
<dbReference type="InterPro" id="IPR001806">
    <property type="entry name" value="Small_GTPase"/>
</dbReference>
<evidence type="ECO:0000256" key="7">
    <source>
        <dbReference type="ARBA" id="ARBA00022801"/>
    </source>
</evidence>
<name>W2RWL9_CYPE1</name>
<dbReference type="SMART" id="SM00173">
    <property type="entry name" value="RAS"/>
    <property type="match status" value="1"/>
</dbReference>
<dbReference type="GO" id="GO:0007264">
    <property type="term" value="P:small GTPase-mediated signal transduction"/>
    <property type="evidence" value="ECO:0007669"/>
    <property type="project" value="EnsemblFungi"/>
</dbReference>
<dbReference type="HOGENOM" id="CLU_041217_9_8_1"/>
<evidence type="ECO:0000256" key="2">
    <source>
        <dbReference type="ARBA" id="ARBA00008344"/>
    </source>
</evidence>
<evidence type="ECO:0000256" key="11">
    <source>
        <dbReference type="ARBA" id="ARBA00023289"/>
    </source>
</evidence>
<dbReference type="PROSITE" id="PS51421">
    <property type="entry name" value="RAS"/>
    <property type="match status" value="1"/>
</dbReference>
<dbReference type="GO" id="GO:0005774">
    <property type="term" value="C:vacuolar membrane"/>
    <property type="evidence" value="ECO:0007669"/>
    <property type="project" value="EnsemblFungi"/>
</dbReference>
<evidence type="ECO:0000256" key="5">
    <source>
        <dbReference type="ARBA" id="ARBA00022481"/>
    </source>
</evidence>
<comment type="similarity">
    <text evidence="2">Belongs to the small GTPase superfamily. Ras family.</text>
</comment>
<keyword evidence="11" id="KW-0636">Prenylation</keyword>
<keyword evidence="10" id="KW-0449">Lipoprotein</keyword>
<keyword evidence="16" id="KW-1185">Reference proteome</keyword>
<proteinExistence type="inferred from homology"/>
<evidence type="ECO:0000256" key="1">
    <source>
        <dbReference type="ARBA" id="ARBA00004342"/>
    </source>
</evidence>
<accession>W2RWL9</accession>
<dbReference type="PROSITE" id="PS51419">
    <property type="entry name" value="RAB"/>
    <property type="match status" value="1"/>
</dbReference>
<evidence type="ECO:0000256" key="10">
    <source>
        <dbReference type="ARBA" id="ARBA00023288"/>
    </source>
</evidence>
<evidence type="ECO:0000256" key="3">
    <source>
        <dbReference type="ARBA" id="ARBA00011984"/>
    </source>
</evidence>
<reference evidence="15 16" key="1">
    <citation type="submission" date="2013-03" db="EMBL/GenBank/DDBJ databases">
        <title>The Genome Sequence of Phialophora europaea CBS 101466.</title>
        <authorList>
            <consortium name="The Broad Institute Genomics Platform"/>
            <person name="Cuomo C."/>
            <person name="de Hoog S."/>
            <person name="Gorbushina A."/>
            <person name="Walker B."/>
            <person name="Young S.K."/>
            <person name="Zeng Q."/>
            <person name="Gargeya S."/>
            <person name="Fitzgerald M."/>
            <person name="Haas B."/>
            <person name="Abouelleil A."/>
            <person name="Allen A.W."/>
            <person name="Alvarado L."/>
            <person name="Arachchi H.M."/>
            <person name="Berlin A.M."/>
            <person name="Chapman S.B."/>
            <person name="Gainer-Dewar J."/>
            <person name="Goldberg J."/>
            <person name="Griggs A."/>
            <person name="Gujja S."/>
            <person name="Hansen M."/>
            <person name="Howarth C."/>
            <person name="Imamovic A."/>
            <person name="Ireland A."/>
            <person name="Larimer J."/>
            <person name="McCowan C."/>
            <person name="Murphy C."/>
            <person name="Pearson M."/>
            <person name="Poon T.W."/>
            <person name="Priest M."/>
            <person name="Roberts A."/>
            <person name="Saif S."/>
            <person name="Shea T."/>
            <person name="Sisk P."/>
            <person name="Sykes S."/>
            <person name="Wortman J."/>
            <person name="Nusbaum C."/>
            <person name="Birren B."/>
        </authorList>
    </citation>
    <scope>NUCLEOTIDE SEQUENCE [LARGE SCALE GENOMIC DNA]</scope>
    <source>
        <strain evidence="15 16">CBS 101466</strain>
    </source>
</reference>
<keyword evidence="7" id="KW-0378">Hydrolase</keyword>
<dbReference type="GO" id="GO:0007121">
    <property type="term" value="P:bipolar cellular bud site selection"/>
    <property type="evidence" value="ECO:0007669"/>
    <property type="project" value="EnsemblFungi"/>
</dbReference>
<dbReference type="InterPro" id="IPR020849">
    <property type="entry name" value="Small_GTPase_Ras-type"/>
</dbReference>
<evidence type="ECO:0000256" key="12">
    <source>
        <dbReference type="ARBA" id="ARBA00048098"/>
    </source>
</evidence>
<evidence type="ECO:0000256" key="14">
    <source>
        <dbReference type="SAM" id="MobiDB-lite"/>
    </source>
</evidence>
<dbReference type="Gene3D" id="3.40.50.300">
    <property type="entry name" value="P-loop containing nucleotide triphosphate hydrolases"/>
    <property type="match status" value="1"/>
</dbReference>
<dbReference type="EMBL" id="KB822720">
    <property type="protein sequence ID" value="ETN40178.1"/>
    <property type="molecule type" value="Genomic_DNA"/>
</dbReference>
<dbReference type="SMART" id="SM00176">
    <property type="entry name" value="RAN"/>
    <property type="match status" value="1"/>
</dbReference>
<dbReference type="GO" id="GO:0032153">
    <property type="term" value="C:cell division site"/>
    <property type="evidence" value="ECO:0007669"/>
    <property type="project" value="EnsemblFungi"/>
</dbReference>
<dbReference type="SUPFAM" id="SSF52540">
    <property type="entry name" value="P-loop containing nucleoside triphosphate hydrolases"/>
    <property type="match status" value="1"/>
</dbReference>
<dbReference type="PRINTS" id="PR00449">
    <property type="entry name" value="RASTRNSFRMNG"/>
</dbReference>
<dbReference type="InterPro" id="IPR005225">
    <property type="entry name" value="Small_GTP-bd"/>
</dbReference>
<dbReference type="GO" id="GO:0045184">
    <property type="term" value="P:establishment of protein localization"/>
    <property type="evidence" value="ECO:0007669"/>
    <property type="project" value="EnsemblFungi"/>
</dbReference>
<keyword evidence="4" id="KW-1003">Cell membrane</keyword>
<dbReference type="InParanoid" id="W2RWL9"/>
<dbReference type="GO" id="GO:0003925">
    <property type="term" value="F:G protein activity"/>
    <property type="evidence" value="ECO:0007669"/>
    <property type="project" value="UniProtKB-EC"/>
</dbReference>
<dbReference type="SMART" id="SM00174">
    <property type="entry name" value="RHO"/>
    <property type="match status" value="1"/>
</dbReference>
<dbReference type="Pfam" id="PF00071">
    <property type="entry name" value="Ras"/>
    <property type="match status" value="1"/>
</dbReference>
<evidence type="ECO:0000256" key="8">
    <source>
        <dbReference type="ARBA" id="ARBA00023134"/>
    </source>
</evidence>
<sequence length="232" mass="26451">MSLQPRRELNIVVLGAGKQLPNVELWLELTAAVTGGVGKSCLTAQFVQNVWIESYDPTIEDSYRKQINVDGRSVMLEILDTAGTEQFTAMRELYMKQGQGFLLVFSICNMNSFYELSELREQIIRIKDDDDVPLVLVGNKCDMEEDRVVSRARAFQAAQGWGSKPYYETSARRRTNVDEVFVNLCRQIIQKESGGSAGFGANPDSLSRTRTQRHGDDQRYRRKRNRDRCVIL</sequence>
<dbReference type="SMART" id="SM00175">
    <property type="entry name" value="RAB"/>
    <property type="match status" value="1"/>
</dbReference>
<evidence type="ECO:0000256" key="13">
    <source>
        <dbReference type="ARBA" id="ARBA00072720"/>
    </source>
</evidence>
<dbReference type="PROSITE" id="PS51420">
    <property type="entry name" value="RHO"/>
    <property type="match status" value="1"/>
</dbReference>
<comment type="catalytic activity">
    <reaction evidence="12">
        <text>GTP + H2O = GDP + phosphate + H(+)</text>
        <dbReference type="Rhea" id="RHEA:19669"/>
        <dbReference type="ChEBI" id="CHEBI:15377"/>
        <dbReference type="ChEBI" id="CHEBI:15378"/>
        <dbReference type="ChEBI" id="CHEBI:37565"/>
        <dbReference type="ChEBI" id="CHEBI:43474"/>
        <dbReference type="ChEBI" id="CHEBI:58189"/>
        <dbReference type="EC" id="3.6.5.2"/>
    </reaction>
</comment>
<keyword evidence="5" id="KW-0488">Methylation</keyword>
<evidence type="ECO:0000256" key="4">
    <source>
        <dbReference type="ARBA" id="ARBA00022475"/>
    </source>
</evidence>
<dbReference type="GO" id="GO:0007120">
    <property type="term" value="P:axial cellular bud site selection"/>
    <property type="evidence" value="ECO:0007669"/>
    <property type="project" value="EnsemblFungi"/>
</dbReference>
<dbReference type="PANTHER" id="PTHR24070">
    <property type="entry name" value="RAS, DI-RAS, AND RHEB FAMILY MEMBERS OF SMALL GTPASE SUPERFAMILY"/>
    <property type="match status" value="1"/>
</dbReference>
<dbReference type="eggNOG" id="KOG0395">
    <property type="taxonomic scope" value="Eukaryota"/>
</dbReference>
<dbReference type="OrthoDB" id="5976022at2759"/>
<dbReference type="GO" id="GO:0000131">
    <property type="term" value="C:incipient cellular bud site"/>
    <property type="evidence" value="ECO:0007669"/>
    <property type="project" value="EnsemblFungi"/>
</dbReference>
<gene>
    <name evidence="15" type="ORF">HMPREF1541_04454</name>
</gene>
<keyword evidence="8" id="KW-0342">GTP-binding</keyword>
<dbReference type="GO" id="GO:0035025">
    <property type="term" value="P:positive regulation of Rho protein signal transduction"/>
    <property type="evidence" value="ECO:0007669"/>
    <property type="project" value="EnsemblFungi"/>
</dbReference>
<keyword evidence="6" id="KW-0547">Nucleotide-binding</keyword>
<dbReference type="GO" id="GO:0005886">
    <property type="term" value="C:plasma membrane"/>
    <property type="evidence" value="ECO:0007669"/>
    <property type="project" value="UniProtKB-SubCell"/>
</dbReference>
<dbReference type="VEuPathDB" id="FungiDB:HMPREF1541_04454"/>
<evidence type="ECO:0000313" key="15">
    <source>
        <dbReference type="EMBL" id="ETN40178.1"/>
    </source>
</evidence>
<dbReference type="Proteomes" id="UP000030752">
    <property type="component" value="Unassembled WGS sequence"/>
</dbReference>
<dbReference type="AlphaFoldDB" id="W2RWL9"/>